<evidence type="ECO:0000256" key="15">
    <source>
        <dbReference type="SAM" id="MobiDB-lite"/>
    </source>
</evidence>
<dbReference type="PROSITE" id="PS50255">
    <property type="entry name" value="CYTOCHROME_B5_2"/>
    <property type="match status" value="1"/>
</dbReference>
<dbReference type="eggNOG" id="KOG0535">
    <property type="taxonomic scope" value="Eukaryota"/>
</dbReference>
<keyword evidence="8" id="KW-0349">Heme</keyword>
<evidence type="ECO:0000259" key="16">
    <source>
        <dbReference type="PROSITE" id="PS50255"/>
    </source>
</evidence>
<dbReference type="eggNOG" id="KOG0534">
    <property type="taxonomic scope" value="Eukaryota"/>
</dbReference>
<dbReference type="SUPFAM" id="SSF52343">
    <property type="entry name" value="Ferredoxin reductase-like, C-terminal NADP-linked domain"/>
    <property type="match status" value="1"/>
</dbReference>
<dbReference type="FunFam" id="3.90.420.10:FF:000003">
    <property type="entry name" value="Nitrate reductase"/>
    <property type="match status" value="1"/>
</dbReference>
<dbReference type="SMART" id="SM01117">
    <property type="entry name" value="Cyt-b5"/>
    <property type="match status" value="1"/>
</dbReference>
<evidence type="ECO:0008006" key="20">
    <source>
        <dbReference type="Google" id="ProtNLM"/>
    </source>
</evidence>
<keyword evidence="9" id="KW-0285">Flavoprotein</keyword>
<dbReference type="InterPro" id="IPR036374">
    <property type="entry name" value="OxRdtase_Mopterin-bd_sf"/>
</dbReference>
<dbReference type="InterPro" id="IPR008335">
    <property type="entry name" value="Mopterin_OxRdtase_euk"/>
</dbReference>
<dbReference type="PRINTS" id="PR00363">
    <property type="entry name" value="CYTOCHROMEB5"/>
</dbReference>
<keyword evidence="12" id="KW-0560">Oxidoreductase</keyword>
<keyword evidence="10" id="KW-0479">Metal-binding</keyword>
<feature type="domain" description="FAD-binding FR-type" evidence="17">
    <location>
        <begin position="569"/>
        <end position="683"/>
    </location>
</feature>
<dbReference type="GO" id="GO:0030151">
    <property type="term" value="F:molybdenum ion binding"/>
    <property type="evidence" value="ECO:0007669"/>
    <property type="project" value="InterPro"/>
</dbReference>
<dbReference type="Gene3D" id="3.10.120.10">
    <property type="entry name" value="Cytochrome b5-like heme/steroid binding domain"/>
    <property type="match status" value="1"/>
</dbReference>
<dbReference type="Pfam" id="PF00173">
    <property type="entry name" value="Cyt-b5"/>
    <property type="match status" value="1"/>
</dbReference>
<dbReference type="InParanoid" id="K3W5Y8"/>
<dbReference type="InterPro" id="IPR008333">
    <property type="entry name" value="Cbr1-like_FAD-bd_dom"/>
</dbReference>
<dbReference type="FunFam" id="2.40.30.10:FF:000021">
    <property type="entry name" value="NADH-cytochrome b5 reductase"/>
    <property type="match status" value="1"/>
</dbReference>
<dbReference type="Gene3D" id="2.60.40.650">
    <property type="match status" value="1"/>
</dbReference>
<dbReference type="InterPro" id="IPR001199">
    <property type="entry name" value="Cyt_B5-like_heme/steroid-bd"/>
</dbReference>
<sequence length="834" mass="92977">MVTVTETKIDPRDIGTPDAWISRHPELIRLTGRHPFNCEPPLEHLRTFITPTAMHYVRNHGAVPRLGWDTHRFQVDGLVDRTHSFTMQELLTTFQDQVVSIPVLLVCAGNRRKEQNMIKKSIGFSWGAGAASTAEWTGIPLHALLTYCGVDREKAKFVWFEGADALPKNNYGTCIPAHTALAPSCDVLVAWKMNGDLLSPDHGFPLRLIVPGHIGGRMVKWLTRIHVSDRESDNHHHLHDNRVLPSHIDAETATAEDWWAKPEFAIQELNVNSVLLSPAHTEVLDLKNASSAADGTYKVSGYAYSGGGRRIIRVEVTVDDGMSWENCRIQYTEKPNAYGKMWCWVQYELQIPLQKLVSAQEICVRAWDSSMNTQPEYPTWNVMGMMNNPWFRVRISRRGDDEFYFEHPTQIGGKIEGWMAPGKGQTRPTKNNGPSDVEKEDEPEMAVKAKPLSPRLAGLPVITAGEVAKHTTEESCWFICRGLVYDATPFLKIHPGGASSILLSAGTDCTDEFESIHSTKAWAMLEEYCIGVCPSQVEALEPSKATPAPRTQQCTQDSDTNLYALNGSSQRVPLVLISKEQVSQDARIFRFALPTKEMRLGLPTGKHVFLYAKVNGKTVVRAYTPISSNDEKDAGFVSFLIKVYFAGENPAHPEGGIFTQHLESLHLGSQIEMKGPIGHFTYYSQGTFTLESSNKLHATKFGFIAGGTGITPIFQIMRAILTDPLDQTKVALIYCVRTAKDLLLRTELEELQKLKPANCNIFFTLTELATNDKVHFAKSSHFGATRINFKMIERVIGCDASHIGMCGPPGMIEQACIPALCELHYDLDTQVTIF</sequence>
<dbReference type="SUPFAM" id="SSF63380">
    <property type="entry name" value="Riboflavin synthase domain-like"/>
    <property type="match status" value="1"/>
</dbReference>
<evidence type="ECO:0000256" key="2">
    <source>
        <dbReference type="ARBA" id="ARBA00001971"/>
    </source>
</evidence>
<organism evidence="18 19">
    <name type="scientific">Globisporangium ultimum (strain ATCC 200006 / CBS 805.95 / DAOM BR144)</name>
    <name type="common">Pythium ultimum</name>
    <dbReference type="NCBI Taxonomy" id="431595"/>
    <lineage>
        <taxon>Eukaryota</taxon>
        <taxon>Sar</taxon>
        <taxon>Stramenopiles</taxon>
        <taxon>Oomycota</taxon>
        <taxon>Peronosporomycetes</taxon>
        <taxon>Pythiales</taxon>
        <taxon>Pythiaceae</taxon>
        <taxon>Globisporangium</taxon>
    </lineage>
</organism>
<keyword evidence="7" id="KW-0500">Molybdenum</keyword>
<feature type="domain" description="Cytochrome b5 heme-binding" evidence="16">
    <location>
        <begin position="459"/>
        <end position="534"/>
    </location>
</feature>
<dbReference type="GO" id="GO:0008482">
    <property type="term" value="F:sulfite oxidase activity"/>
    <property type="evidence" value="ECO:0007669"/>
    <property type="project" value="TreeGrafter"/>
</dbReference>
<evidence type="ECO:0000256" key="11">
    <source>
        <dbReference type="ARBA" id="ARBA00022827"/>
    </source>
</evidence>
<reference evidence="19" key="1">
    <citation type="journal article" date="2010" name="Genome Biol.">
        <title>Genome sequence of the necrotrophic plant pathogen Pythium ultimum reveals original pathogenicity mechanisms and effector repertoire.</title>
        <authorList>
            <person name="Levesque C.A."/>
            <person name="Brouwer H."/>
            <person name="Cano L."/>
            <person name="Hamilton J.P."/>
            <person name="Holt C."/>
            <person name="Huitema E."/>
            <person name="Raffaele S."/>
            <person name="Robideau G.P."/>
            <person name="Thines M."/>
            <person name="Win J."/>
            <person name="Zerillo M.M."/>
            <person name="Beakes G.W."/>
            <person name="Boore J.L."/>
            <person name="Busam D."/>
            <person name="Dumas B."/>
            <person name="Ferriera S."/>
            <person name="Fuerstenberg S.I."/>
            <person name="Gachon C.M."/>
            <person name="Gaulin E."/>
            <person name="Govers F."/>
            <person name="Grenville-Briggs L."/>
            <person name="Horner N."/>
            <person name="Hostetler J."/>
            <person name="Jiang R.H."/>
            <person name="Johnson J."/>
            <person name="Krajaejun T."/>
            <person name="Lin H."/>
            <person name="Meijer H.J."/>
            <person name="Moore B."/>
            <person name="Morris P."/>
            <person name="Phuntmart V."/>
            <person name="Puiu D."/>
            <person name="Shetty J."/>
            <person name="Stajich J.E."/>
            <person name="Tripathy S."/>
            <person name="Wawra S."/>
            <person name="van West P."/>
            <person name="Whitty B.R."/>
            <person name="Coutinho P.M."/>
            <person name="Henrissat B."/>
            <person name="Martin F."/>
            <person name="Thomas P.D."/>
            <person name="Tyler B.M."/>
            <person name="De Vries R.P."/>
            <person name="Kamoun S."/>
            <person name="Yandell M."/>
            <person name="Tisserat N."/>
            <person name="Buell C.R."/>
        </authorList>
    </citation>
    <scope>NUCLEOTIDE SEQUENCE</scope>
    <source>
        <strain evidence="19">DAOM:BR144</strain>
    </source>
</reference>
<comment type="cofactor">
    <cofactor evidence="1">
        <name>Mo-molybdopterin</name>
        <dbReference type="ChEBI" id="CHEBI:71302"/>
    </cofactor>
</comment>
<dbReference type="InterPro" id="IPR001709">
    <property type="entry name" value="Flavoprot_Pyr_Nucl_cyt_Rdtase"/>
</dbReference>
<dbReference type="STRING" id="431595.K3W5Y8"/>
<protein>
    <recommendedName>
        <fullName evidence="20">Nitrate reductase [NADPH]</fullName>
    </recommendedName>
</protein>
<dbReference type="GO" id="GO:0042128">
    <property type="term" value="P:nitrate assimilation"/>
    <property type="evidence" value="ECO:0007669"/>
    <property type="project" value="UniProtKB-KW"/>
</dbReference>
<dbReference type="InterPro" id="IPR039261">
    <property type="entry name" value="FNR_nucleotide-bd"/>
</dbReference>
<dbReference type="SUPFAM" id="SSF55856">
    <property type="entry name" value="Cytochrome b5-like heme/steroid binding domain"/>
    <property type="match status" value="1"/>
</dbReference>
<dbReference type="HOGENOM" id="CLU_003827_4_1_1"/>
<dbReference type="Pfam" id="PF03404">
    <property type="entry name" value="Mo-co_dimer"/>
    <property type="match status" value="1"/>
</dbReference>
<evidence type="ECO:0000256" key="7">
    <source>
        <dbReference type="ARBA" id="ARBA00022505"/>
    </source>
</evidence>
<keyword evidence="19" id="KW-1185">Reference proteome</keyword>
<evidence type="ECO:0000256" key="14">
    <source>
        <dbReference type="ARBA" id="ARBA00023063"/>
    </source>
</evidence>
<evidence type="ECO:0000256" key="13">
    <source>
        <dbReference type="ARBA" id="ARBA00023004"/>
    </source>
</evidence>
<dbReference type="Pfam" id="PF00175">
    <property type="entry name" value="NAD_binding_1"/>
    <property type="match status" value="1"/>
</dbReference>
<reference evidence="18" key="3">
    <citation type="submission" date="2015-02" db="UniProtKB">
        <authorList>
            <consortium name="EnsemblProtists"/>
        </authorList>
    </citation>
    <scope>IDENTIFICATION</scope>
    <source>
        <strain evidence="18">DAOM BR144</strain>
    </source>
</reference>
<dbReference type="eggNOG" id="KOG0537">
    <property type="taxonomic scope" value="Eukaryota"/>
</dbReference>
<keyword evidence="14" id="KW-0534">Nitrate assimilation</keyword>
<dbReference type="Proteomes" id="UP000019132">
    <property type="component" value="Unassembled WGS sequence"/>
</dbReference>
<dbReference type="VEuPathDB" id="FungiDB:PYU1_G000379"/>
<dbReference type="AlphaFoldDB" id="K3W5Y8"/>
<evidence type="ECO:0000256" key="8">
    <source>
        <dbReference type="ARBA" id="ARBA00022617"/>
    </source>
</evidence>
<evidence type="ECO:0000313" key="18">
    <source>
        <dbReference type="EnsemblProtists" id="PYU1_T000379"/>
    </source>
</evidence>
<dbReference type="OMA" id="KAMMPDY"/>
<dbReference type="PANTHER" id="PTHR19372">
    <property type="entry name" value="SULFITE REDUCTASE"/>
    <property type="match status" value="1"/>
</dbReference>
<name>K3W5Y8_GLOUD</name>
<comment type="cofactor">
    <cofactor evidence="2">
        <name>heme</name>
        <dbReference type="ChEBI" id="CHEBI:30413"/>
    </cofactor>
</comment>
<dbReference type="CDD" id="cd06183">
    <property type="entry name" value="cyt_b5_reduct_like"/>
    <property type="match status" value="1"/>
</dbReference>
<dbReference type="PRINTS" id="PR00407">
    <property type="entry name" value="EUMOPTERIN"/>
</dbReference>
<dbReference type="InterPro" id="IPR018506">
    <property type="entry name" value="Cyt_B5_heme-BS"/>
</dbReference>
<dbReference type="Pfam" id="PF00970">
    <property type="entry name" value="FAD_binding_6"/>
    <property type="match status" value="1"/>
</dbReference>
<dbReference type="PROSITE" id="PS00191">
    <property type="entry name" value="CYTOCHROME_B5_1"/>
    <property type="match status" value="1"/>
</dbReference>
<dbReference type="Gene3D" id="3.90.420.10">
    <property type="entry name" value="Oxidoreductase, molybdopterin-binding domain"/>
    <property type="match status" value="1"/>
</dbReference>
<dbReference type="Gene3D" id="3.40.50.80">
    <property type="entry name" value="Nucleotide-binding domain of ferredoxin-NADP reductase (FNR) module"/>
    <property type="match status" value="1"/>
</dbReference>
<keyword evidence="11" id="KW-0274">FAD</keyword>
<accession>K3W5Y8</accession>
<evidence type="ECO:0000256" key="3">
    <source>
        <dbReference type="ARBA" id="ARBA00001974"/>
    </source>
</evidence>
<dbReference type="GO" id="GO:0020037">
    <property type="term" value="F:heme binding"/>
    <property type="evidence" value="ECO:0007669"/>
    <property type="project" value="InterPro"/>
</dbReference>
<dbReference type="InterPro" id="IPR001433">
    <property type="entry name" value="OxRdtase_FAD/NAD-bd"/>
</dbReference>
<evidence type="ECO:0000256" key="12">
    <source>
        <dbReference type="ARBA" id="ARBA00023002"/>
    </source>
</evidence>
<comment type="similarity">
    <text evidence="5">Belongs to the nitrate reductase family.</text>
</comment>
<evidence type="ECO:0000256" key="1">
    <source>
        <dbReference type="ARBA" id="ARBA00001924"/>
    </source>
</evidence>
<dbReference type="InterPro" id="IPR005066">
    <property type="entry name" value="MoCF_OxRdtse_dimer"/>
</dbReference>
<feature type="region of interest" description="Disordered" evidence="15">
    <location>
        <begin position="415"/>
        <end position="443"/>
    </location>
</feature>
<dbReference type="PRINTS" id="PR00406">
    <property type="entry name" value="CYTB5RDTASE"/>
</dbReference>
<dbReference type="Pfam" id="PF00174">
    <property type="entry name" value="Oxidored_molyb"/>
    <property type="match status" value="1"/>
</dbReference>
<dbReference type="SUPFAM" id="SSF81296">
    <property type="entry name" value="E set domains"/>
    <property type="match status" value="1"/>
</dbReference>
<dbReference type="PANTHER" id="PTHR19372:SF7">
    <property type="entry name" value="SULFITE OXIDASE, MITOCHONDRIAL"/>
    <property type="match status" value="1"/>
</dbReference>
<comment type="function">
    <text evidence="4">Nitrate reductase is a key enzyme involved in the first step of nitrate assimilation in plants, fungi and bacteria.</text>
</comment>
<keyword evidence="13" id="KW-0408">Iron</keyword>
<dbReference type="InterPro" id="IPR017938">
    <property type="entry name" value="Riboflavin_synthase-like_b-brl"/>
</dbReference>
<evidence type="ECO:0000256" key="6">
    <source>
        <dbReference type="ARBA" id="ARBA00011738"/>
    </source>
</evidence>
<evidence type="ECO:0000259" key="17">
    <source>
        <dbReference type="PROSITE" id="PS51384"/>
    </source>
</evidence>
<dbReference type="PROSITE" id="PS51384">
    <property type="entry name" value="FAD_FR"/>
    <property type="match status" value="1"/>
</dbReference>
<dbReference type="InterPro" id="IPR000572">
    <property type="entry name" value="OxRdtase_Mopterin-bd_dom"/>
</dbReference>
<dbReference type="SUPFAM" id="SSF56524">
    <property type="entry name" value="Oxidoreductase molybdopterin-binding domain"/>
    <property type="match status" value="1"/>
</dbReference>
<comment type="cofactor">
    <cofactor evidence="3">
        <name>FAD</name>
        <dbReference type="ChEBI" id="CHEBI:57692"/>
    </cofactor>
</comment>
<dbReference type="PRINTS" id="PR00371">
    <property type="entry name" value="FPNCR"/>
</dbReference>
<comment type="subunit">
    <text evidence="6">Homodimer.</text>
</comment>
<dbReference type="InterPro" id="IPR014756">
    <property type="entry name" value="Ig_E-set"/>
</dbReference>
<dbReference type="Gene3D" id="2.40.30.10">
    <property type="entry name" value="Translation factors"/>
    <property type="match status" value="1"/>
</dbReference>
<proteinExistence type="inferred from homology"/>
<evidence type="ECO:0000256" key="10">
    <source>
        <dbReference type="ARBA" id="ARBA00022723"/>
    </source>
</evidence>
<evidence type="ECO:0000313" key="19">
    <source>
        <dbReference type="Proteomes" id="UP000019132"/>
    </source>
</evidence>
<evidence type="ECO:0000256" key="4">
    <source>
        <dbReference type="ARBA" id="ARBA00003838"/>
    </source>
</evidence>
<evidence type="ECO:0000256" key="9">
    <source>
        <dbReference type="ARBA" id="ARBA00022630"/>
    </source>
</evidence>
<dbReference type="InterPro" id="IPR036400">
    <property type="entry name" value="Cyt_B5-like_heme/steroid_sf"/>
</dbReference>
<dbReference type="GO" id="GO:0043546">
    <property type="term" value="F:molybdopterin cofactor binding"/>
    <property type="evidence" value="ECO:0007669"/>
    <property type="project" value="TreeGrafter"/>
</dbReference>
<evidence type="ECO:0000256" key="5">
    <source>
        <dbReference type="ARBA" id="ARBA00006253"/>
    </source>
</evidence>
<reference evidence="19" key="2">
    <citation type="submission" date="2010-04" db="EMBL/GenBank/DDBJ databases">
        <authorList>
            <person name="Buell R."/>
            <person name="Hamilton J."/>
            <person name="Hostetler J."/>
        </authorList>
    </citation>
    <scope>NUCLEOTIDE SEQUENCE [LARGE SCALE GENOMIC DNA]</scope>
    <source>
        <strain evidence="19">DAOM:BR144</strain>
    </source>
</reference>
<dbReference type="GO" id="GO:0006790">
    <property type="term" value="P:sulfur compound metabolic process"/>
    <property type="evidence" value="ECO:0007669"/>
    <property type="project" value="TreeGrafter"/>
</dbReference>
<dbReference type="EnsemblProtists" id="PYU1_T000379">
    <property type="protein sequence ID" value="PYU1_T000379"/>
    <property type="gene ID" value="PYU1_G000379"/>
</dbReference>
<dbReference type="InterPro" id="IPR017927">
    <property type="entry name" value="FAD-bd_FR_type"/>
</dbReference>
<dbReference type="EMBL" id="GL376636">
    <property type="status" value="NOT_ANNOTATED_CDS"/>
    <property type="molecule type" value="Genomic_DNA"/>
</dbReference>